<evidence type="ECO:0000256" key="5">
    <source>
        <dbReference type="ARBA" id="ARBA00022989"/>
    </source>
</evidence>
<feature type="transmembrane region" description="Helical" evidence="10">
    <location>
        <begin position="189"/>
        <end position="210"/>
    </location>
</feature>
<dbReference type="InterPro" id="IPR004090">
    <property type="entry name" value="Chemotax_Me-accpt_rcpt"/>
</dbReference>
<dbReference type="PANTHER" id="PTHR32089:SF119">
    <property type="entry name" value="METHYL-ACCEPTING CHEMOTAXIS PROTEIN CTPL"/>
    <property type="match status" value="1"/>
</dbReference>
<dbReference type="Pfam" id="PF00672">
    <property type="entry name" value="HAMP"/>
    <property type="match status" value="1"/>
</dbReference>
<evidence type="ECO:0000256" key="4">
    <source>
        <dbReference type="ARBA" id="ARBA00022692"/>
    </source>
</evidence>
<evidence type="ECO:0000259" key="11">
    <source>
        <dbReference type="PROSITE" id="PS50111"/>
    </source>
</evidence>
<dbReference type="PROSITE" id="PS50111">
    <property type="entry name" value="CHEMOTAXIS_TRANSDUC_2"/>
    <property type="match status" value="1"/>
</dbReference>
<dbReference type="CDD" id="cd11386">
    <property type="entry name" value="MCP_signal"/>
    <property type="match status" value="1"/>
</dbReference>
<dbReference type="SMART" id="SM00283">
    <property type="entry name" value="MA"/>
    <property type="match status" value="1"/>
</dbReference>
<evidence type="ECO:0000256" key="6">
    <source>
        <dbReference type="ARBA" id="ARBA00023136"/>
    </source>
</evidence>
<evidence type="ECO:0000256" key="3">
    <source>
        <dbReference type="ARBA" id="ARBA00022481"/>
    </source>
</evidence>
<dbReference type="GO" id="GO:0004888">
    <property type="term" value="F:transmembrane signaling receptor activity"/>
    <property type="evidence" value="ECO:0007669"/>
    <property type="project" value="InterPro"/>
</dbReference>
<feature type="domain" description="HAMP" evidence="12">
    <location>
        <begin position="212"/>
        <end position="266"/>
    </location>
</feature>
<keyword evidence="2" id="KW-1003">Cell membrane</keyword>
<evidence type="ECO:0000259" key="12">
    <source>
        <dbReference type="PROSITE" id="PS50885"/>
    </source>
</evidence>
<dbReference type="InterPro" id="IPR003660">
    <property type="entry name" value="HAMP_dom"/>
</dbReference>
<keyword evidence="3" id="KW-0488">Methylation</keyword>
<keyword evidence="7 9" id="KW-0807">Transducer</keyword>
<dbReference type="Pfam" id="PF00015">
    <property type="entry name" value="MCPsignal"/>
    <property type="match status" value="1"/>
</dbReference>
<dbReference type="PANTHER" id="PTHR32089">
    <property type="entry name" value="METHYL-ACCEPTING CHEMOTAXIS PROTEIN MCPB"/>
    <property type="match status" value="1"/>
</dbReference>
<protein>
    <submittedName>
        <fullName evidence="13">Putative methyl-accepting chemotaxis transducer</fullName>
    </submittedName>
</protein>
<dbReference type="PROSITE" id="PS50885">
    <property type="entry name" value="HAMP"/>
    <property type="match status" value="1"/>
</dbReference>
<dbReference type="InterPro" id="IPR033480">
    <property type="entry name" value="sCache_2"/>
</dbReference>
<dbReference type="CDD" id="cd06225">
    <property type="entry name" value="HAMP"/>
    <property type="match status" value="1"/>
</dbReference>
<dbReference type="AlphaFoldDB" id="A0A2X2DHY2"/>
<evidence type="ECO:0000256" key="2">
    <source>
        <dbReference type="ARBA" id="ARBA00022475"/>
    </source>
</evidence>
<gene>
    <name evidence="13" type="primary">mcp4_4</name>
    <name evidence="13" type="ORF">NCTC11842_04060</name>
</gene>
<dbReference type="GO" id="GO:0006935">
    <property type="term" value="P:chemotaxis"/>
    <property type="evidence" value="ECO:0007669"/>
    <property type="project" value="InterPro"/>
</dbReference>
<dbReference type="InterPro" id="IPR004089">
    <property type="entry name" value="MCPsignal_dom"/>
</dbReference>
<keyword evidence="5 10" id="KW-1133">Transmembrane helix</keyword>
<evidence type="ECO:0000313" key="13">
    <source>
        <dbReference type="EMBL" id="SPZ11805.1"/>
    </source>
</evidence>
<proteinExistence type="inferred from homology"/>
<evidence type="ECO:0000256" key="9">
    <source>
        <dbReference type="PROSITE-ProRule" id="PRU00284"/>
    </source>
</evidence>
<name>A0A2X2DHY2_PSELU</name>
<evidence type="ECO:0000256" key="8">
    <source>
        <dbReference type="ARBA" id="ARBA00029447"/>
    </source>
</evidence>
<dbReference type="GO" id="GO:0005886">
    <property type="term" value="C:plasma membrane"/>
    <property type="evidence" value="ECO:0007669"/>
    <property type="project" value="UniProtKB-SubCell"/>
</dbReference>
<evidence type="ECO:0000256" key="7">
    <source>
        <dbReference type="ARBA" id="ARBA00023224"/>
    </source>
</evidence>
<dbReference type="SMART" id="SM01049">
    <property type="entry name" value="Cache_2"/>
    <property type="match status" value="1"/>
</dbReference>
<dbReference type="Proteomes" id="UP000250443">
    <property type="component" value="Unassembled WGS sequence"/>
</dbReference>
<dbReference type="Gene3D" id="1.10.287.950">
    <property type="entry name" value="Methyl-accepting chemotaxis protein"/>
    <property type="match status" value="1"/>
</dbReference>
<evidence type="ECO:0000313" key="14">
    <source>
        <dbReference type="Proteomes" id="UP000250443"/>
    </source>
</evidence>
<dbReference type="FunFam" id="1.10.287.950:FF:000001">
    <property type="entry name" value="Methyl-accepting chemotaxis sensory transducer"/>
    <property type="match status" value="1"/>
</dbReference>
<dbReference type="GO" id="GO:0007165">
    <property type="term" value="P:signal transduction"/>
    <property type="evidence" value="ECO:0007669"/>
    <property type="project" value="UniProtKB-KW"/>
</dbReference>
<keyword evidence="6 10" id="KW-0472">Membrane</keyword>
<organism evidence="13 14">
    <name type="scientific">Pseudomonas luteola</name>
    <dbReference type="NCBI Taxonomy" id="47886"/>
    <lineage>
        <taxon>Bacteria</taxon>
        <taxon>Pseudomonadati</taxon>
        <taxon>Pseudomonadota</taxon>
        <taxon>Gammaproteobacteria</taxon>
        <taxon>Pseudomonadales</taxon>
        <taxon>Pseudomonadaceae</taxon>
        <taxon>Pseudomonas</taxon>
    </lineage>
</organism>
<comment type="similarity">
    <text evidence="8">Belongs to the methyl-accepting chemotaxis (MCP) protein family.</text>
</comment>
<dbReference type="PRINTS" id="PR00260">
    <property type="entry name" value="CHEMTRNSDUCR"/>
</dbReference>
<feature type="domain" description="Methyl-accepting transducer" evidence="11">
    <location>
        <begin position="271"/>
        <end position="507"/>
    </location>
</feature>
<evidence type="ECO:0000256" key="1">
    <source>
        <dbReference type="ARBA" id="ARBA00004651"/>
    </source>
</evidence>
<reference evidence="13 14" key="1">
    <citation type="submission" date="2018-06" db="EMBL/GenBank/DDBJ databases">
        <authorList>
            <consortium name="Pathogen Informatics"/>
            <person name="Doyle S."/>
        </authorList>
    </citation>
    <scope>NUCLEOTIDE SEQUENCE [LARGE SCALE GENOMIC DNA]</scope>
    <source>
        <strain evidence="13 14">NCTC11842</strain>
    </source>
</reference>
<dbReference type="EMBL" id="UAUF01000014">
    <property type="protein sequence ID" value="SPZ11805.1"/>
    <property type="molecule type" value="Genomic_DNA"/>
</dbReference>
<dbReference type="SUPFAM" id="SSF58104">
    <property type="entry name" value="Methyl-accepting chemotaxis protein (MCP) signaling domain"/>
    <property type="match status" value="1"/>
</dbReference>
<sequence length="543" mass="59180">MDVLRKYPVRARLWLILTVAALMLLAFGALTLRASYEHLYQGKAEKTQHVVETALGVFTHFQALEAGGTLSREAAQRSALAVLKALRYGRNDYLWVNDLQPRMVMHPMNPKLDGQDLSTYKDPDGKALFNEMVVVAKNGGGVVAYRWPKPGASEPVPKVSYVKQFEPWGWVLGTGVYLDDLQAEFRAQVWQTAGVGAVIVLLMGVLIFLIQRSITRPLTSTVKAMASIASGEADLTHRLDTSGRDELSELDRHFNRFSEHLGELIRQLLTAAHSLDRHSGELGAIAAQSQRHSDTQTQQMDMLATAINEVTHAIQDVARHAEQASGEVQSAERRADQGQVSIQTSLHQTEGLSDTILQAAKVIESLAQESTQIGTVLDVIRSIADQTNLLALNAAIEAARAGEQGRGFAVVADEVRLLAQRTQKSTQEIHAMIERLQANSGAAVRVIQESRQASQHTIEQASQASDSLEQINQTLRNLATVNASIASATLQQSHVVEEINQSVVQVAGLAQINATASVQTSQASQQLRGIADQLGHLLGQFKV</sequence>
<evidence type="ECO:0000256" key="10">
    <source>
        <dbReference type="SAM" id="Phobius"/>
    </source>
</evidence>
<keyword evidence="4 10" id="KW-0812">Transmembrane</keyword>
<comment type="subcellular location">
    <subcellularLocation>
        <location evidence="1">Cell membrane</location>
        <topology evidence="1">Multi-pass membrane protein</topology>
    </subcellularLocation>
</comment>
<dbReference type="Pfam" id="PF17200">
    <property type="entry name" value="sCache_2"/>
    <property type="match status" value="1"/>
</dbReference>
<dbReference type="SMART" id="SM00304">
    <property type="entry name" value="HAMP"/>
    <property type="match status" value="1"/>
</dbReference>
<accession>A0A2X2DHY2</accession>
<dbReference type="Gene3D" id="3.30.450.20">
    <property type="entry name" value="PAS domain"/>
    <property type="match status" value="1"/>
</dbReference>
<dbReference type="RefSeq" id="WP_112297917.1">
    <property type="nucleotide sequence ID" value="NZ_UAUF01000014.1"/>
</dbReference>